<dbReference type="Proteomes" id="UP000565723">
    <property type="component" value="Unassembled WGS sequence"/>
</dbReference>
<proteinExistence type="predicted"/>
<evidence type="ECO:0000256" key="1">
    <source>
        <dbReference type="SAM" id="SignalP"/>
    </source>
</evidence>
<dbReference type="RefSeq" id="WP_030003164.1">
    <property type="nucleotide sequence ID" value="NZ_CP076685.1"/>
</dbReference>
<keyword evidence="1" id="KW-0732">Signal</keyword>
<organism evidence="2 3">
    <name type="scientific">Ruegeria pomeroyi</name>
    <dbReference type="NCBI Taxonomy" id="89184"/>
    <lineage>
        <taxon>Bacteria</taxon>
        <taxon>Pseudomonadati</taxon>
        <taxon>Pseudomonadota</taxon>
        <taxon>Alphaproteobacteria</taxon>
        <taxon>Rhodobacterales</taxon>
        <taxon>Roseobacteraceae</taxon>
        <taxon>Ruegeria</taxon>
    </lineage>
</organism>
<protein>
    <recommendedName>
        <fullName evidence="4">Lipoprotein</fullName>
    </recommendedName>
</protein>
<evidence type="ECO:0000313" key="2">
    <source>
        <dbReference type="EMBL" id="NVK98533.1"/>
    </source>
</evidence>
<comment type="caution">
    <text evidence="2">The sequence shown here is derived from an EMBL/GenBank/DDBJ whole genome shotgun (WGS) entry which is preliminary data.</text>
</comment>
<dbReference type="AlphaFoldDB" id="A0A850LKV1"/>
<feature type="chain" id="PRO_5032479201" description="Lipoprotein" evidence="1">
    <location>
        <begin position="28"/>
        <end position="93"/>
    </location>
</feature>
<evidence type="ECO:0008006" key="4">
    <source>
        <dbReference type="Google" id="ProtNLM"/>
    </source>
</evidence>
<gene>
    <name evidence="2" type="ORF">HW564_16530</name>
</gene>
<evidence type="ECO:0000313" key="3">
    <source>
        <dbReference type="Proteomes" id="UP000565723"/>
    </source>
</evidence>
<accession>A0A850LKV1</accession>
<dbReference type="EMBL" id="JABXIY010000048">
    <property type="protein sequence ID" value="NVK98533.1"/>
    <property type="molecule type" value="Genomic_DNA"/>
</dbReference>
<reference evidence="2 3" key="1">
    <citation type="journal article" date="2020" name="Proc. Natl. Acad. Sci. U.S.A.">
        <title>Ecological drivers of bacterial community assembly in synthetic phycospheres.</title>
        <authorList>
            <person name="Fu H."/>
            <person name="Uchimiya M."/>
            <person name="Gore J."/>
            <person name="Moran M.A."/>
        </authorList>
    </citation>
    <scope>NUCLEOTIDE SEQUENCE [LARGE SCALE GENOMIC DNA]</scope>
    <source>
        <strain evidence="2">HF-Din03</strain>
    </source>
</reference>
<sequence length="93" mass="9263">MKIKSLVLDAKRLSLLGALLAAGMVSACGSSPENEAKAAAFRACVADAGISGPFTTSLVRNSAGALSAKVEASGNVTQARADKANACIRAKGL</sequence>
<dbReference type="PROSITE" id="PS51257">
    <property type="entry name" value="PROKAR_LIPOPROTEIN"/>
    <property type="match status" value="1"/>
</dbReference>
<feature type="signal peptide" evidence="1">
    <location>
        <begin position="1"/>
        <end position="27"/>
    </location>
</feature>
<name>A0A850LKV1_9RHOB</name>